<proteinExistence type="predicted"/>
<sequence length="78" mass="8658">MGTEICNKDFNTDHIKRNSISSAPTTPNLHSPPAFVLDPANLIYLVPNPVNSKLADVLKPMTKCYRSTARKEKQFTGI</sequence>
<organism evidence="1 2">
    <name type="scientific">Strongyloides papillosus</name>
    <name type="common">Intestinal threadworm</name>
    <dbReference type="NCBI Taxonomy" id="174720"/>
    <lineage>
        <taxon>Eukaryota</taxon>
        <taxon>Metazoa</taxon>
        <taxon>Ecdysozoa</taxon>
        <taxon>Nematoda</taxon>
        <taxon>Chromadorea</taxon>
        <taxon>Rhabditida</taxon>
        <taxon>Tylenchina</taxon>
        <taxon>Panagrolaimomorpha</taxon>
        <taxon>Strongyloidoidea</taxon>
        <taxon>Strongyloididae</taxon>
        <taxon>Strongyloides</taxon>
    </lineage>
</organism>
<keyword evidence="1" id="KW-1185">Reference proteome</keyword>
<protein>
    <submittedName>
        <fullName evidence="2">Ovule protein</fullName>
    </submittedName>
</protein>
<dbReference type="WBParaSite" id="SPAL_0001657800.1">
    <property type="protein sequence ID" value="SPAL_0001657800.1"/>
    <property type="gene ID" value="SPAL_0001657800"/>
</dbReference>
<name>A0A0N5CFE2_STREA</name>
<dbReference type="Proteomes" id="UP000046392">
    <property type="component" value="Unplaced"/>
</dbReference>
<evidence type="ECO:0000313" key="2">
    <source>
        <dbReference type="WBParaSite" id="SPAL_0001657800.1"/>
    </source>
</evidence>
<accession>A0A0N5CFE2</accession>
<evidence type="ECO:0000313" key="1">
    <source>
        <dbReference type="Proteomes" id="UP000046392"/>
    </source>
</evidence>
<dbReference type="AlphaFoldDB" id="A0A0N5CFE2"/>
<reference evidence="2" key="1">
    <citation type="submission" date="2017-02" db="UniProtKB">
        <authorList>
            <consortium name="WormBaseParasite"/>
        </authorList>
    </citation>
    <scope>IDENTIFICATION</scope>
</reference>